<protein>
    <submittedName>
        <fullName evidence="3">MBL fold metallo-hydrolase</fullName>
    </submittedName>
</protein>
<proteinExistence type="predicted"/>
<dbReference type="InterPro" id="IPR001279">
    <property type="entry name" value="Metallo-B-lactamas"/>
</dbReference>
<gene>
    <name evidence="3" type="ORF">ACFQ2V_17510</name>
</gene>
<feature type="region of interest" description="Disordered" evidence="1">
    <location>
        <begin position="1"/>
        <end position="33"/>
    </location>
</feature>
<dbReference type="EMBL" id="JBHTKH010000015">
    <property type="protein sequence ID" value="MFD1056111.1"/>
    <property type="molecule type" value="Genomic_DNA"/>
</dbReference>
<dbReference type="SUPFAM" id="SSF56281">
    <property type="entry name" value="Metallo-hydrolase/oxidoreductase"/>
    <property type="match status" value="1"/>
</dbReference>
<evidence type="ECO:0000259" key="2">
    <source>
        <dbReference type="SMART" id="SM00849"/>
    </source>
</evidence>
<dbReference type="Pfam" id="PF00753">
    <property type="entry name" value="Lactamase_B"/>
    <property type="match status" value="1"/>
</dbReference>
<dbReference type="SMART" id="SM00849">
    <property type="entry name" value="Lactamase_B"/>
    <property type="match status" value="1"/>
</dbReference>
<accession>A0ABW3MZT7</accession>
<dbReference type="InterPro" id="IPR036866">
    <property type="entry name" value="RibonucZ/Hydroxyglut_hydro"/>
</dbReference>
<sequence length="317" mass="33715">MDHIAGPVMTADRRESGGAAAGPATAGAPGPPTQGFVEVADRVFVARYRQWDVNVGLVLGRDGAVVIDTRASDVQGRHVLDDVRRLGRDIEVRHVVNTHVHFDHTFGNVAFEVATVHAHDNVGRTLAGAAEHIKQALRADPGGAPEFGYTESDAAEVVATAVRGPDRTFGSNATIDLGDRVVTMTYAGRGHTDGDVAVVVPDTGAVFLGDLVEESAHPSFGGDCWPLEWADTLTTHLVQVDDSSVVVPGHGRPVDVAFVTRQRDHIAAVAAVIRERRLSGGSLEQALRDTDARLPYPLADLESAIRRGWEHLAPPAP</sequence>
<dbReference type="PANTHER" id="PTHR42951">
    <property type="entry name" value="METALLO-BETA-LACTAMASE DOMAIN-CONTAINING"/>
    <property type="match status" value="1"/>
</dbReference>
<evidence type="ECO:0000313" key="4">
    <source>
        <dbReference type="Proteomes" id="UP001597046"/>
    </source>
</evidence>
<keyword evidence="4" id="KW-1185">Reference proteome</keyword>
<evidence type="ECO:0000256" key="1">
    <source>
        <dbReference type="SAM" id="MobiDB-lite"/>
    </source>
</evidence>
<name>A0ABW3MZT7_9MICO</name>
<reference evidence="4" key="1">
    <citation type="journal article" date="2019" name="Int. J. Syst. Evol. Microbiol.">
        <title>The Global Catalogue of Microorganisms (GCM) 10K type strain sequencing project: providing services to taxonomists for standard genome sequencing and annotation.</title>
        <authorList>
            <consortium name="The Broad Institute Genomics Platform"/>
            <consortium name="The Broad Institute Genome Sequencing Center for Infectious Disease"/>
            <person name="Wu L."/>
            <person name="Ma J."/>
        </authorList>
    </citation>
    <scope>NUCLEOTIDE SEQUENCE [LARGE SCALE GENOMIC DNA]</scope>
    <source>
        <strain evidence="4">CCUG 57508</strain>
    </source>
</reference>
<organism evidence="3 4">
    <name type="scientific">Terrabacter terrigena</name>
    <dbReference type="NCBI Taxonomy" id="574718"/>
    <lineage>
        <taxon>Bacteria</taxon>
        <taxon>Bacillati</taxon>
        <taxon>Actinomycetota</taxon>
        <taxon>Actinomycetes</taxon>
        <taxon>Micrococcales</taxon>
        <taxon>Intrasporangiaceae</taxon>
        <taxon>Terrabacter</taxon>
    </lineage>
</organism>
<dbReference type="Gene3D" id="3.60.15.10">
    <property type="entry name" value="Ribonuclease Z/Hydroxyacylglutathione hydrolase-like"/>
    <property type="match status" value="1"/>
</dbReference>
<dbReference type="CDD" id="cd16282">
    <property type="entry name" value="metallo-hydrolase-like_MBL-fold"/>
    <property type="match status" value="1"/>
</dbReference>
<dbReference type="InterPro" id="IPR050855">
    <property type="entry name" value="NDM-1-like"/>
</dbReference>
<comment type="caution">
    <text evidence="3">The sequence shown here is derived from an EMBL/GenBank/DDBJ whole genome shotgun (WGS) entry which is preliminary data.</text>
</comment>
<dbReference type="PANTHER" id="PTHR42951:SF4">
    <property type="entry name" value="ACYL-COENZYME A THIOESTERASE MBLAC2"/>
    <property type="match status" value="1"/>
</dbReference>
<feature type="domain" description="Metallo-beta-lactamase" evidence="2">
    <location>
        <begin position="52"/>
        <end position="250"/>
    </location>
</feature>
<feature type="compositionally biased region" description="Low complexity" evidence="1">
    <location>
        <begin position="17"/>
        <end position="28"/>
    </location>
</feature>
<dbReference type="RefSeq" id="WP_386054147.1">
    <property type="nucleotide sequence ID" value="NZ_JBHTKH010000015.1"/>
</dbReference>
<evidence type="ECO:0000313" key="3">
    <source>
        <dbReference type="EMBL" id="MFD1056111.1"/>
    </source>
</evidence>
<dbReference type="Proteomes" id="UP001597046">
    <property type="component" value="Unassembled WGS sequence"/>
</dbReference>